<dbReference type="STRING" id="888741.HMPREF9098_1166"/>
<keyword evidence="1" id="KW-0472">Membrane</keyword>
<dbReference type="EMBL" id="AEWV01000019">
    <property type="protein sequence ID" value="EGC17407.1"/>
    <property type="molecule type" value="Genomic_DNA"/>
</dbReference>
<keyword evidence="1" id="KW-0812">Transmembrane</keyword>
<keyword evidence="3" id="KW-1185">Reference proteome</keyword>
<name>F0EZ82_9NEIS</name>
<evidence type="ECO:0000313" key="3">
    <source>
        <dbReference type="Proteomes" id="UP000004088"/>
    </source>
</evidence>
<evidence type="ECO:0000256" key="1">
    <source>
        <dbReference type="SAM" id="Phobius"/>
    </source>
</evidence>
<feature type="transmembrane region" description="Helical" evidence="1">
    <location>
        <begin position="20"/>
        <end position="39"/>
    </location>
</feature>
<dbReference type="AlphaFoldDB" id="F0EZ82"/>
<evidence type="ECO:0000313" key="2">
    <source>
        <dbReference type="EMBL" id="EGC17407.1"/>
    </source>
</evidence>
<gene>
    <name evidence="2" type="ORF">HMPREF9098_1166</name>
</gene>
<reference evidence="2 3" key="1">
    <citation type="submission" date="2011-01" db="EMBL/GenBank/DDBJ databases">
        <authorList>
            <person name="Muzny D."/>
            <person name="Qin X."/>
            <person name="Deng J."/>
            <person name="Jiang H."/>
            <person name="Liu Y."/>
            <person name="Qu J."/>
            <person name="Song X.-Z."/>
            <person name="Zhang L."/>
            <person name="Thornton R."/>
            <person name="Coyle M."/>
            <person name="Francisco L."/>
            <person name="Jackson L."/>
            <person name="Javaid M."/>
            <person name="Korchina V."/>
            <person name="Kovar C."/>
            <person name="Mata R."/>
            <person name="Mathew T."/>
            <person name="Ngo R."/>
            <person name="Nguyen L."/>
            <person name="Nguyen N."/>
            <person name="Okwuonu G."/>
            <person name="Ongeri F."/>
            <person name="Pham C."/>
            <person name="Simmons D."/>
            <person name="Wilczek-Boney K."/>
            <person name="Hale W."/>
            <person name="Jakkamsetti A."/>
            <person name="Pham P."/>
            <person name="Ruth R."/>
            <person name="San Lucas F."/>
            <person name="Warren J."/>
            <person name="Zhang J."/>
            <person name="Zhao Z."/>
            <person name="Zhou C."/>
            <person name="Zhu D."/>
            <person name="Lee S."/>
            <person name="Bess C."/>
            <person name="Blankenburg K."/>
            <person name="Forbes L."/>
            <person name="Fu Q."/>
            <person name="Gubbala S."/>
            <person name="Hirani K."/>
            <person name="Jayaseelan J.C."/>
            <person name="Lara F."/>
            <person name="Munidasa M."/>
            <person name="Palculict T."/>
            <person name="Patil S."/>
            <person name="Pu L.-L."/>
            <person name="Saada N."/>
            <person name="Tang L."/>
            <person name="Weissenberger G."/>
            <person name="Zhu Y."/>
            <person name="Hemphill L."/>
            <person name="Shang Y."/>
            <person name="Youmans B."/>
            <person name="Ayvaz T."/>
            <person name="Ross M."/>
            <person name="Santibanez J."/>
            <person name="Aqrawi P."/>
            <person name="Gross S."/>
            <person name="Joshi V."/>
            <person name="Fowler G."/>
            <person name="Nazareth L."/>
            <person name="Reid J."/>
            <person name="Worley K."/>
            <person name="Petrosino J."/>
            <person name="Highlander S."/>
            <person name="Gibbs R."/>
        </authorList>
    </citation>
    <scope>NUCLEOTIDE SEQUENCE [LARGE SCALE GENOMIC DNA]</scope>
    <source>
        <strain evidence="2 3">ATCC 33394</strain>
    </source>
</reference>
<keyword evidence="1" id="KW-1133">Transmembrane helix</keyword>
<protein>
    <submittedName>
        <fullName evidence="2">Uncharacterized protein</fullName>
    </submittedName>
</protein>
<feature type="transmembrane region" description="Helical" evidence="1">
    <location>
        <begin position="145"/>
        <end position="163"/>
    </location>
</feature>
<comment type="caution">
    <text evidence="2">The sequence shown here is derived from an EMBL/GenBank/DDBJ whole genome shotgun (WGS) entry which is preliminary data.</text>
</comment>
<accession>F0EZ82</accession>
<organism evidence="2 3">
    <name type="scientific">Kingella denitrificans ATCC 33394</name>
    <dbReference type="NCBI Taxonomy" id="888741"/>
    <lineage>
        <taxon>Bacteria</taxon>
        <taxon>Pseudomonadati</taxon>
        <taxon>Pseudomonadota</taxon>
        <taxon>Betaproteobacteria</taxon>
        <taxon>Neisseriales</taxon>
        <taxon>Neisseriaceae</taxon>
        <taxon>Kingella</taxon>
    </lineage>
</organism>
<dbReference type="Proteomes" id="UP000004088">
    <property type="component" value="Unassembled WGS sequence"/>
</dbReference>
<dbReference type="HOGENOM" id="CLU_1473328_0_0_4"/>
<proteinExistence type="predicted"/>
<sequence length="183" mass="20468">MQAAFSIIFNQRNFMKTLKYIALIIGAFALFVFGTNKVIEVNRAAKINERFAADSEAAVFSATSKAFTEDTYFRGRRRSAGIVYRADLTYTTADGRTVNVSGVPISTGERDLLNLSNKIQCLYLKSDTQQVLCKGGAEMNESSSYTYAIMAYIVAIILLYGVYEEYKRDNGKDEDDDDDVEFA</sequence>